<evidence type="ECO:0000256" key="8">
    <source>
        <dbReference type="PROSITE-ProRule" id="PRU01360"/>
    </source>
</evidence>
<dbReference type="AlphaFoldDB" id="A0A1R3T2G8"/>
<evidence type="ECO:0000256" key="5">
    <source>
        <dbReference type="ARBA" id="ARBA00023077"/>
    </source>
</evidence>
<dbReference type="Pfam" id="PF07715">
    <property type="entry name" value="Plug"/>
    <property type="match status" value="1"/>
</dbReference>
<dbReference type="InterPro" id="IPR000531">
    <property type="entry name" value="Beta-barrel_TonB"/>
</dbReference>
<evidence type="ECO:0000256" key="7">
    <source>
        <dbReference type="ARBA" id="ARBA00023237"/>
    </source>
</evidence>
<evidence type="ECO:0000256" key="4">
    <source>
        <dbReference type="ARBA" id="ARBA00022692"/>
    </source>
</evidence>
<evidence type="ECO:0000313" key="13">
    <source>
        <dbReference type="EMBL" id="SCD21911.1"/>
    </source>
</evidence>
<feature type="signal peptide" evidence="10">
    <location>
        <begin position="1"/>
        <end position="24"/>
    </location>
</feature>
<evidence type="ECO:0000313" key="14">
    <source>
        <dbReference type="Proteomes" id="UP000187464"/>
    </source>
</evidence>
<dbReference type="PROSITE" id="PS52016">
    <property type="entry name" value="TONB_DEPENDENT_REC_3"/>
    <property type="match status" value="1"/>
</dbReference>
<evidence type="ECO:0008006" key="15">
    <source>
        <dbReference type="Google" id="ProtNLM"/>
    </source>
</evidence>
<evidence type="ECO:0000256" key="3">
    <source>
        <dbReference type="ARBA" id="ARBA00022452"/>
    </source>
</evidence>
<feature type="domain" description="TonB-dependent receptor-like beta-barrel" evidence="11">
    <location>
        <begin position="363"/>
        <end position="771"/>
    </location>
</feature>
<dbReference type="RefSeq" id="WP_076931646.1">
    <property type="nucleotide sequence ID" value="NZ_LT605205.1"/>
</dbReference>
<feature type="chain" id="PRO_5013136806" description="TonB-dependent receptor" evidence="10">
    <location>
        <begin position="25"/>
        <end position="808"/>
    </location>
</feature>
<evidence type="ECO:0000259" key="11">
    <source>
        <dbReference type="Pfam" id="PF00593"/>
    </source>
</evidence>
<dbReference type="PANTHER" id="PTHR30069:SF57">
    <property type="entry name" value="TONB-DEPENDENT RECEPTOR"/>
    <property type="match status" value="1"/>
</dbReference>
<comment type="similarity">
    <text evidence="8 9">Belongs to the TonB-dependent receptor family.</text>
</comment>
<comment type="subcellular location">
    <subcellularLocation>
        <location evidence="1 8">Cell outer membrane</location>
        <topology evidence="1 8">Multi-pass membrane protein</topology>
    </subcellularLocation>
</comment>
<evidence type="ECO:0000256" key="1">
    <source>
        <dbReference type="ARBA" id="ARBA00004571"/>
    </source>
</evidence>
<dbReference type="InterPro" id="IPR036942">
    <property type="entry name" value="Beta-barrel_TonB_sf"/>
</dbReference>
<keyword evidence="3 8" id="KW-1134">Transmembrane beta strand</keyword>
<dbReference type="Pfam" id="PF13715">
    <property type="entry name" value="CarbopepD_reg_2"/>
    <property type="match status" value="1"/>
</dbReference>
<evidence type="ECO:0000259" key="12">
    <source>
        <dbReference type="Pfam" id="PF07715"/>
    </source>
</evidence>
<evidence type="ECO:0000256" key="10">
    <source>
        <dbReference type="SAM" id="SignalP"/>
    </source>
</evidence>
<dbReference type="Pfam" id="PF00593">
    <property type="entry name" value="TonB_dep_Rec_b-barrel"/>
    <property type="match status" value="1"/>
</dbReference>
<dbReference type="GO" id="GO:0009279">
    <property type="term" value="C:cell outer membrane"/>
    <property type="evidence" value="ECO:0007669"/>
    <property type="project" value="UniProtKB-SubCell"/>
</dbReference>
<proteinExistence type="inferred from homology"/>
<sequence>MKKIILITIILFIIVVAGKPQAHAGTDANIVGDVQCGGEHVPYVTVSIDGTTIGTSTDATGHFQLIDLPIGELTVRVSGIGYKSVTRKVTTKANTTEEIKFVIEEDRLQLETVVVTADRNQTNRAEAPVVVSSISPELMVRTQSVNIAEGLSFTPGLRTETNCQNCGFTQLRMNGLEGPYTQILLNSRPVFSGLAGVYGLELIPTNMVERMEVVRGGGSALFGGNAIAGTVNIITREPARNSFSVESRLGAINVGGREGSNTKADAQLNVNASVISDDRKTGGYIYTMLRNRGAYDANGDGFSEMVEMENTTFGFNAFHKPSSKSKISLDGYRISEYRRGGNMLDHLPHEADVAEQLEHLISGGSLSYDLFTNNKYDKLNLYVSAQHVARGSYYGAEQDPNAYGDTKGLTSSVGAQYNLNSDWFLFAPSTTVFGIDNTNDNLHDVKLGAEGEKNTTLADQTVNTLGTFVQQDWKSEKVNLSLGLRYDYYRIKDTESVSDDPKGGVLVPRVGLLYKLTPDLRFRVGYARGYRAPQIFNEDLHIDLVNATRVETRNSPDLKQETSNAFTASFNSVFDWGGTYHDFLAEGFYTLLNDPFANEYALIDEDDESRGFYYERVNAEDGAYVSGINLELKSLFSTQIETQLGFTFQTSRYKTAQAWGEEDESVSRNFMRTPNQYGYATFIWKPTHHLNASFSLNYTGPMDVPHFGLSADDFEGAERERVETAINNGYIIEGERLERTRSFLVADLLLSYDFHLGKETTLEFFAGVKNVFNQIQNDYDRGMYRDAAYIYGPSQPRTINVGFRFGNL</sequence>
<evidence type="ECO:0000256" key="9">
    <source>
        <dbReference type="RuleBase" id="RU003357"/>
    </source>
</evidence>
<feature type="domain" description="TonB-dependent receptor plug" evidence="12">
    <location>
        <begin position="125"/>
        <end position="230"/>
    </location>
</feature>
<dbReference type="InterPro" id="IPR037066">
    <property type="entry name" value="Plug_dom_sf"/>
</dbReference>
<keyword evidence="4 8" id="KW-0812">Transmembrane</keyword>
<dbReference type="Proteomes" id="UP000187464">
    <property type="component" value="Chromosome I"/>
</dbReference>
<dbReference type="Gene3D" id="2.40.170.20">
    <property type="entry name" value="TonB-dependent receptor, beta-barrel domain"/>
    <property type="match status" value="1"/>
</dbReference>
<dbReference type="SUPFAM" id="SSF49464">
    <property type="entry name" value="Carboxypeptidase regulatory domain-like"/>
    <property type="match status" value="1"/>
</dbReference>
<name>A0A1R3T2G8_9BACT</name>
<dbReference type="Gene3D" id="2.170.130.10">
    <property type="entry name" value="TonB-dependent receptor, plug domain"/>
    <property type="match status" value="1"/>
</dbReference>
<dbReference type="KEGG" id="psac:PSM36_3122"/>
<keyword evidence="10" id="KW-0732">Signal</keyword>
<gene>
    <name evidence="13" type="ORF">PSM36_3122</name>
</gene>
<keyword evidence="5 9" id="KW-0798">TonB box</keyword>
<dbReference type="InterPro" id="IPR008969">
    <property type="entry name" value="CarboxyPept-like_regulatory"/>
</dbReference>
<evidence type="ECO:0000256" key="6">
    <source>
        <dbReference type="ARBA" id="ARBA00023136"/>
    </source>
</evidence>
<keyword evidence="7 8" id="KW-0998">Cell outer membrane</keyword>
<dbReference type="GO" id="GO:0015344">
    <property type="term" value="F:siderophore uptake transmembrane transporter activity"/>
    <property type="evidence" value="ECO:0007669"/>
    <property type="project" value="TreeGrafter"/>
</dbReference>
<organism evidence="13 14">
    <name type="scientific">Proteiniphilum saccharofermentans</name>
    <dbReference type="NCBI Taxonomy" id="1642647"/>
    <lineage>
        <taxon>Bacteria</taxon>
        <taxon>Pseudomonadati</taxon>
        <taxon>Bacteroidota</taxon>
        <taxon>Bacteroidia</taxon>
        <taxon>Bacteroidales</taxon>
        <taxon>Dysgonomonadaceae</taxon>
        <taxon>Proteiniphilum</taxon>
    </lineage>
</organism>
<dbReference type="EMBL" id="LT605205">
    <property type="protein sequence ID" value="SCD21911.1"/>
    <property type="molecule type" value="Genomic_DNA"/>
</dbReference>
<reference evidence="13 14" key="1">
    <citation type="submission" date="2016-08" db="EMBL/GenBank/DDBJ databases">
        <authorList>
            <person name="Seilhamer J.J."/>
        </authorList>
    </citation>
    <scope>NUCLEOTIDE SEQUENCE [LARGE SCALE GENOMIC DNA]</scope>
    <source>
        <strain evidence="13">M3/6</strain>
    </source>
</reference>
<keyword evidence="2 8" id="KW-0813">Transport</keyword>
<dbReference type="STRING" id="1642647.PSM36_3122"/>
<accession>A0A1R3T2G8</accession>
<keyword evidence="6 8" id="KW-0472">Membrane</keyword>
<dbReference type="PANTHER" id="PTHR30069">
    <property type="entry name" value="TONB-DEPENDENT OUTER MEMBRANE RECEPTOR"/>
    <property type="match status" value="1"/>
</dbReference>
<keyword evidence="14" id="KW-1185">Reference proteome</keyword>
<dbReference type="SUPFAM" id="SSF56935">
    <property type="entry name" value="Porins"/>
    <property type="match status" value="1"/>
</dbReference>
<protein>
    <recommendedName>
        <fullName evidence="15">TonB-dependent receptor</fullName>
    </recommendedName>
</protein>
<dbReference type="InterPro" id="IPR012910">
    <property type="entry name" value="Plug_dom"/>
</dbReference>
<dbReference type="Gene3D" id="2.60.40.1120">
    <property type="entry name" value="Carboxypeptidase-like, regulatory domain"/>
    <property type="match status" value="1"/>
</dbReference>
<dbReference type="GO" id="GO:0044718">
    <property type="term" value="P:siderophore transmembrane transport"/>
    <property type="evidence" value="ECO:0007669"/>
    <property type="project" value="TreeGrafter"/>
</dbReference>
<dbReference type="InterPro" id="IPR039426">
    <property type="entry name" value="TonB-dep_rcpt-like"/>
</dbReference>
<evidence type="ECO:0000256" key="2">
    <source>
        <dbReference type="ARBA" id="ARBA00022448"/>
    </source>
</evidence>